<evidence type="ECO:0000259" key="6">
    <source>
        <dbReference type="PROSITE" id="PS50848"/>
    </source>
</evidence>
<evidence type="ECO:0000256" key="2">
    <source>
        <dbReference type="ARBA" id="ARBA00022771"/>
    </source>
</evidence>
<evidence type="ECO:0000313" key="7">
    <source>
        <dbReference type="EMBL" id="KAF0719768.1"/>
    </source>
</evidence>
<gene>
    <name evidence="8" type="primary">Aste57867_801</name>
    <name evidence="7" type="ORF">As57867_000800</name>
    <name evidence="8" type="ORF">ASTE57867_801</name>
</gene>
<keyword evidence="9" id="KW-1185">Reference proteome</keyword>
<dbReference type="AlphaFoldDB" id="A0A485K8J9"/>
<dbReference type="Gene3D" id="3.30.530.20">
    <property type="match status" value="1"/>
</dbReference>
<evidence type="ECO:0000259" key="5">
    <source>
        <dbReference type="PROSITE" id="PS50178"/>
    </source>
</evidence>
<dbReference type="GO" id="GO:0008270">
    <property type="term" value="F:zinc ion binding"/>
    <property type="evidence" value="ECO:0007669"/>
    <property type="project" value="UniProtKB-KW"/>
</dbReference>
<dbReference type="EMBL" id="CAADRA010000050">
    <property type="protein sequence ID" value="VFT78025.1"/>
    <property type="molecule type" value="Genomic_DNA"/>
</dbReference>
<dbReference type="InterPro" id="IPR011011">
    <property type="entry name" value="Znf_FYVE_PHD"/>
</dbReference>
<protein>
    <submittedName>
        <fullName evidence="8">Aste57867_801 protein</fullName>
    </submittedName>
</protein>
<dbReference type="EMBL" id="VJMH01000050">
    <property type="protein sequence ID" value="KAF0719768.1"/>
    <property type="molecule type" value="Genomic_DNA"/>
</dbReference>
<reference evidence="8 9" key="1">
    <citation type="submission" date="2019-03" db="EMBL/GenBank/DDBJ databases">
        <authorList>
            <person name="Gaulin E."/>
            <person name="Dumas B."/>
        </authorList>
    </citation>
    <scope>NUCLEOTIDE SEQUENCE [LARGE SCALE GENOMIC DNA]</scope>
    <source>
        <strain evidence="8">CBS 568.67</strain>
    </source>
</reference>
<evidence type="ECO:0000256" key="1">
    <source>
        <dbReference type="ARBA" id="ARBA00022723"/>
    </source>
</evidence>
<feature type="domain" description="START" evidence="6">
    <location>
        <begin position="19"/>
        <end position="244"/>
    </location>
</feature>
<evidence type="ECO:0000256" key="4">
    <source>
        <dbReference type="PROSITE-ProRule" id="PRU00091"/>
    </source>
</evidence>
<evidence type="ECO:0000313" key="8">
    <source>
        <dbReference type="EMBL" id="VFT78025.1"/>
    </source>
</evidence>
<dbReference type="InterPro" id="IPR002913">
    <property type="entry name" value="START_lipid-bd_dom"/>
</dbReference>
<dbReference type="Pfam" id="PF01852">
    <property type="entry name" value="START"/>
    <property type="match status" value="1"/>
</dbReference>
<dbReference type="OrthoDB" id="69554at2759"/>
<dbReference type="InterPro" id="IPR000306">
    <property type="entry name" value="Znf_FYVE"/>
</dbReference>
<proteinExistence type="predicted"/>
<dbReference type="PROSITE" id="PS50848">
    <property type="entry name" value="START"/>
    <property type="match status" value="1"/>
</dbReference>
<dbReference type="Pfam" id="PF01363">
    <property type="entry name" value="FYVE"/>
    <property type="match status" value="1"/>
</dbReference>
<dbReference type="PANTHER" id="PTHR13510">
    <property type="entry name" value="FYVE-FINGER-CONTAINING RAB5 EFFECTOR PROTEIN RABENOSYN-5-RELATED"/>
    <property type="match status" value="1"/>
</dbReference>
<dbReference type="InterPro" id="IPR013083">
    <property type="entry name" value="Znf_RING/FYVE/PHD"/>
</dbReference>
<dbReference type="Proteomes" id="UP000332933">
    <property type="component" value="Unassembled WGS sequence"/>
</dbReference>
<dbReference type="InterPro" id="IPR017455">
    <property type="entry name" value="Znf_FYVE-rel"/>
</dbReference>
<dbReference type="SUPFAM" id="SSF57903">
    <property type="entry name" value="FYVE/PHD zinc finger"/>
    <property type="match status" value="1"/>
</dbReference>
<keyword evidence="2 4" id="KW-0863">Zinc-finger</keyword>
<keyword evidence="3" id="KW-0862">Zinc</keyword>
<dbReference type="Gene3D" id="3.30.40.10">
    <property type="entry name" value="Zinc/RING finger domain, C3HC4 (zinc finger)"/>
    <property type="match status" value="1"/>
</dbReference>
<dbReference type="SMART" id="SM00064">
    <property type="entry name" value="FYVE"/>
    <property type="match status" value="1"/>
</dbReference>
<evidence type="ECO:0000313" key="9">
    <source>
        <dbReference type="Proteomes" id="UP000332933"/>
    </source>
</evidence>
<dbReference type="SUPFAM" id="SSF55961">
    <property type="entry name" value="Bet v1-like"/>
    <property type="match status" value="1"/>
</dbReference>
<organism evidence="8 9">
    <name type="scientific">Aphanomyces stellatus</name>
    <dbReference type="NCBI Taxonomy" id="120398"/>
    <lineage>
        <taxon>Eukaryota</taxon>
        <taxon>Sar</taxon>
        <taxon>Stramenopiles</taxon>
        <taxon>Oomycota</taxon>
        <taxon>Saprolegniomycetes</taxon>
        <taxon>Saprolegniales</taxon>
        <taxon>Verrucalvaceae</taxon>
        <taxon>Aphanomyces</taxon>
    </lineage>
</organism>
<dbReference type="PANTHER" id="PTHR13510:SF44">
    <property type="entry name" value="RABENOSYN-5"/>
    <property type="match status" value="1"/>
</dbReference>
<sequence length="406" mass="45567">MAPLKLPLPPNFFTCPPLSSDEINYFRAVGLKCAEDIIAKAKVMPHMWTLIADDRDLQIYKAATATDNTPIEAGRSLHCAKMEVAATMDEAVALFRADSDIAAKAYTRRFGHIFLDALTLYTILPRSTRRPNDFMQIKWMAGKSPIDGLVAKRDVCFLETTLDVQVDGGKRAWVRAIVSVQLPSVPNLQHSHGLIRARHYGTGQLFVESDRPGYLCLTSISDVDVRGSAVEWAREQANRHYVRSLHHFDRYLREDRLSRMPTLRPDDLCRLNSRRRCFACEKMFGSFLRRKSNCSKCGEVFCDRCNGVWSVPGARLPVRACIPCSVKTSTKWLKEPPRVATFSAAPAATLVVDHHHPPPRASSSSDDLHFRVVGPISVNNSLSQCSDDDDDDDQSHYSESVAWYQG</sequence>
<name>A0A485K8J9_9STRA</name>
<dbReference type="InterPro" id="IPR023393">
    <property type="entry name" value="START-like_dom_sf"/>
</dbReference>
<reference evidence="7" key="2">
    <citation type="submission" date="2019-06" db="EMBL/GenBank/DDBJ databases">
        <title>Genomics analysis of Aphanomyces spp. identifies a new class of oomycete effector associated with host adaptation.</title>
        <authorList>
            <person name="Gaulin E."/>
        </authorList>
    </citation>
    <scope>NUCLEOTIDE SEQUENCE</scope>
    <source>
        <strain evidence="7">CBS 578.67</strain>
    </source>
</reference>
<accession>A0A485K8J9</accession>
<dbReference type="InterPro" id="IPR052727">
    <property type="entry name" value="Rab4/Rab5_effector"/>
</dbReference>
<dbReference type="PROSITE" id="PS50178">
    <property type="entry name" value="ZF_FYVE"/>
    <property type="match status" value="1"/>
</dbReference>
<evidence type="ECO:0000256" key="3">
    <source>
        <dbReference type="ARBA" id="ARBA00022833"/>
    </source>
</evidence>
<feature type="domain" description="FYVE-type" evidence="5">
    <location>
        <begin position="271"/>
        <end position="329"/>
    </location>
</feature>
<keyword evidence="1" id="KW-0479">Metal-binding</keyword>
<dbReference type="GO" id="GO:0008289">
    <property type="term" value="F:lipid binding"/>
    <property type="evidence" value="ECO:0007669"/>
    <property type="project" value="InterPro"/>
</dbReference>